<reference evidence="1" key="2">
    <citation type="journal article" date="2015" name="Fish Shellfish Immunol.">
        <title>Early steps in the European eel (Anguilla anguilla)-Vibrio vulnificus interaction in the gills: Role of the RtxA13 toxin.</title>
        <authorList>
            <person name="Callol A."/>
            <person name="Pajuelo D."/>
            <person name="Ebbesson L."/>
            <person name="Teles M."/>
            <person name="MacKenzie S."/>
            <person name="Amaro C."/>
        </authorList>
    </citation>
    <scope>NUCLEOTIDE SEQUENCE</scope>
</reference>
<sequence length="74" mass="8642">MMKCKETDTIRLDEVKYRQGCGTDNSNPKMEEPAFPVLLCHPSCLVNSIFEARSLKWFSKRRCYCKKQQIALLL</sequence>
<dbReference type="EMBL" id="GBXM01064471">
    <property type="protein sequence ID" value="JAH44106.1"/>
    <property type="molecule type" value="Transcribed_RNA"/>
</dbReference>
<organism evidence="1">
    <name type="scientific">Anguilla anguilla</name>
    <name type="common">European freshwater eel</name>
    <name type="synonym">Muraena anguilla</name>
    <dbReference type="NCBI Taxonomy" id="7936"/>
    <lineage>
        <taxon>Eukaryota</taxon>
        <taxon>Metazoa</taxon>
        <taxon>Chordata</taxon>
        <taxon>Craniata</taxon>
        <taxon>Vertebrata</taxon>
        <taxon>Euteleostomi</taxon>
        <taxon>Actinopterygii</taxon>
        <taxon>Neopterygii</taxon>
        <taxon>Teleostei</taxon>
        <taxon>Anguilliformes</taxon>
        <taxon>Anguillidae</taxon>
        <taxon>Anguilla</taxon>
    </lineage>
</organism>
<reference evidence="1" key="1">
    <citation type="submission" date="2014-11" db="EMBL/GenBank/DDBJ databases">
        <authorList>
            <person name="Amaro Gonzalez C."/>
        </authorList>
    </citation>
    <scope>NUCLEOTIDE SEQUENCE</scope>
</reference>
<protein>
    <submittedName>
        <fullName evidence="1">Uncharacterized protein</fullName>
    </submittedName>
</protein>
<evidence type="ECO:0000313" key="1">
    <source>
        <dbReference type="EMBL" id="JAH44106.1"/>
    </source>
</evidence>
<accession>A0A0E9SS13</accession>
<dbReference type="AlphaFoldDB" id="A0A0E9SS13"/>
<proteinExistence type="predicted"/>
<name>A0A0E9SS13_ANGAN</name>